<dbReference type="CDD" id="cd00303">
    <property type="entry name" value="retropepsin_like"/>
    <property type="match status" value="1"/>
</dbReference>
<gene>
    <name evidence="2" type="ORF">KY290_027885</name>
</gene>
<dbReference type="Proteomes" id="UP000826656">
    <property type="component" value="Unassembled WGS sequence"/>
</dbReference>
<evidence type="ECO:0000256" key="1">
    <source>
        <dbReference type="SAM" id="MobiDB-lite"/>
    </source>
</evidence>
<organism evidence="2 3">
    <name type="scientific">Solanum tuberosum</name>
    <name type="common">Potato</name>
    <dbReference type="NCBI Taxonomy" id="4113"/>
    <lineage>
        <taxon>Eukaryota</taxon>
        <taxon>Viridiplantae</taxon>
        <taxon>Streptophyta</taxon>
        <taxon>Embryophyta</taxon>
        <taxon>Tracheophyta</taxon>
        <taxon>Spermatophyta</taxon>
        <taxon>Magnoliopsida</taxon>
        <taxon>eudicotyledons</taxon>
        <taxon>Gunneridae</taxon>
        <taxon>Pentapetalae</taxon>
        <taxon>asterids</taxon>
        <taxon>lamiids</taxon>
        <taxon>Solanales</taxon>
        <taxon>Solanaceae</taxon>
        <taxon>Solanoideae</taxon>
        <taxon>Solaneae</taxon>
        <taxon>Solanum</taxon>
    </lineage>
</organism>
<accession>A0ABQ7UGD2</accession>
<proteinExistence type="predicted"/>
<sequence length="231" mass="26208">MKAYNQAKLVEKSLSLQRTSSVPYHRTTSPILPNPKPNFSQPYRPNPPKHFPAKPFTKPTRMLTSAEMEERRSKGLCYWCEEKYMPGHNCRKGKQLYLYEVDEEEEEEPQEEEYREVHEANIEEGDGTLEGAQVSVHALSRVHDYRTMRVRGSSKGKVIHILIDTGSTHNFLDYETANRLGCPLEVIPAVSVAVANGTKIKCSHISGGFSWKMQSVEFSSDMLILTLGGMM</sequence>
<dbReference type="Gene3D" id="2.40.70.10">
    <property type="entry name" value="Acid Proteases"/>
    <property type="match status" value="1"/>
</dbReference>
<evidence type="ECO:0008006" key="4">
    <source>
        <dbReference type="Google" id="ProtNLM"/>
    </source>
</evidence>
<dbReference type="EMBL" id="JAIVGD010000019">
    <property type="protein sequence ID" value="KAH0748653.1"/>
    <property type="molecule type" value="Genomic_DNA"/>
</dbReference>
<evidence type="ECO:0000313" key="3">
    <source>
        <dbReference type="Proteomes" id="UP000826656"/>
    </source>
</evidence>
<feature type="region of interest" description="Disordered" evidence="1">
    <location>
        <begin position="18"/>
        <end position="38"/>
    </location>
</feature>
<dbReference type="InterPro" id="IPR021109">
    <property type="entry name" value="Peptidase_aspartic_dom_sf"/>
</dbReference>
<evidence type="ECO:0000313" key="2">
    <source>
        <dbReference type="EMBL" id="KAH0748653.1"/>
    </source>
</evidence>
<reference evidence="2 3" key="1">
    <citation type="journal article" date="2021" name="bioRxiv">
        <title>Chromosome-scale and haplotype-resolved genome assembly of a tetraploid potato cultivar.</title>
        <authorList>
            <person name="Sun H."/>
            <person name="Jiao W.-B."/>
            <person name="Krause K."/>
            <person name="Campoy J.A."/>
            <person name="Goel M."/>
            <person name="Folz-Donahue K."/>
            <person name="Kukat C."/>
            <person name="Huettel B."/>
            <person name="Schneeberger K."/>
        </authorList>
    </citation>
    <scope>NUCLEOTIDE SEQUENCE [LARGE SCALE GENOMIC DNA]</scope>
    <source>
        <strain evidence="2">SolTubOtavaFocal</strain>
        <tissue evidence="2">Leaves</tissue>
    </source>
</reference>
<comment type="caution">
    <text evidence="2">The sequence shown here is derived from an EMBL/GenBank/DDBJ whole genome shotgun (WGS) entry which is preliminary data.</text>
</comment>
<keyword evidence="3" id="KW-1185">Reference proteome</keyword>
<protein>
    <recommendedName>
        <fullName evidence="4">Gag-pol polyprotein</fullName>
    </recommendedName>
</protein>
<dbReference type="Pfam" id="PF13650">
    <property type="entry name" value="Asp_protease_2"/>
    <property type="match status" value="1"/>
</dbReference>
<name>A0ABQ7UGD2_SOLTU</name>